<feature type="compositionally biased region" description="Basic and acidic residues" evidence="1">
    <location>
        <begin position="76"/>
        <end position="86"/>
    </location>
</feature>
<evidence type="ECO:0000313" key="2">
    <source>
        <dbReference type="Ensembl" id="ENSSSCP00000077898.1"/>
    </source>
</evidence>
<reference evidence="2" key="2">
    <citation type="submission" date="2025-08" db="UniProtKB">
        <authorList>
            <consortium name="Ensembl"/>
        </authorList>
    </citation>
    <scope>IDENTIFICATION</scope>
</reference>
<sequence>NEEYAGRSRCGGELRVLFGKIESRCLFIQCLRKILNSELELRGPWSSPAKKGEKVPKGVKGQADAGKDGNNPQKMEMPKQTRHGEPKVLEVPSEVCALLITVPLVTAQFEILFFIKFYKSAEFCFTFFSKLCC</sequence>
<keyword evidence="3" id="KW-1185">Reference proteome</keyword>
<organism evidence="2 3">
    <name type="scientific">Sus scrofa</name>
    <name type="common">Pig</name>
    <dbReference type="NCBI Taxonomy" id="9823"/>
    <lineage>
        <taxon>Eukaryota</taxon>
        <taxon>Metazoa</taxon>
        <taxon>Chordata</taxon>
        <taxon>Craniata</taxon>
        <taxon>Vertebrata</taxon>
        <taxon>Euteleostomi</taxon>
        <taxon>Mammalia</taxon>
        <taxon>Eutheria</taxon>
        <taxon>Laurasiatheria</taxon>
        <taxon>Artiodactyla</taxon>
        <taxon>Suina</taxon>
        <taxon>Suidae</taxon>
        <taxon>Sus</taxon>
    </lineage>
</organism>
<dbReference type="Ensembl" id="ENSSSCT00000103358.1">
    <property type="protein sequence ID" value="ENSSSCP00000077898.1"/>
    <property type="gene ID" value="ENSSSCG00000061426.1"/>
</dbReference>
<protein>
    <submittedName>
        <fullName evidence="2">Uncharacterized protein</fullName>
    </submittedName>
</protein>
<name>A0A8W4FHW0_PIG</name>
<feature type="region of interest" description="Disordered" evidence="1">
    <location>
        <begin position="43"/>
        <end position="86"/>
    </location>
</feature>
<dbReference type="AlphaFoldDB" id="A0A8W4FHW0"/>
<reference evidence="2" key="3">
    <citation type="submission" date="2025-09" db="UniProtKB">
        <authorList>
            <consortium name="Ensembl"/>
        </authorList>
    </citation>
    <scope>IDENTIFICATION</scope>
</reference>
<evidence type="ECO:0000313" key="3">
    <source>
        <dbReference type="Proteomes" id="UP000008227"/>
    </source>
</evidence>
<accession>A0A8W4FHW0</accession>
<dbReference type="Proteomes" id="UP000008227">
    <property type="component" value="Chromosome 5"/>
</dbReference>
<evidence type="ECO:0000256" key="1">
    <source>
        <dbReference type="SAM" id="MobiDB-lite"/>
    </source>
</evidence>
<proteinExistence type="predicted"/>
<dbReference type="GeneTree" id="ENSGT00390000018423"/>
<reference evidence="2" key="1">
    <citation type="journal article" date="2020" name="Gigascience">
        <title>An improved pig reference genome sequence to enable pig genetics and genomics research.</title>
        <authorList>
            <person name="Warr A."/>
            <person name="Affara N."/>
            <person name="Aken B."/>
            <person name="Beiki H."/>
            <person name="Bickhart D.M."/>
            <person name="Billis K."/>
            <person name="Chow W."/>
            <person name="Eory L."/>
            <person name="Finlayson H.A."/>
            <person name="Flicek P."/>
            <person name="Giron C.G."/>
            <person name="Griffin D.K."/>
            <person name="Hall R."/>
            <person name="Hannum G."/>
            <person name="Hourlier T."/>
            <person name="Howe K."/>
            <person name="Hume D.A."/>
            <person name="Izuogu O."/>
            <person name="Kim K."/>
            <person name="Koren S."/>
            <person name="Liu H."/>
            <person name="Manchanda N."/>
            <person name="Martin F.J."/>
            <person name="Nonneman D.J."/>
            <person name="O'Connor R.E."/>
            <person name="Phillippy A.M."/>
            <person name="Rohrer G.A."/>
            <person name="Rosen B.D."/>
            <person name="Rund L.A."/>
            <person name="Sargent C.A."/>
            <person name="Schook L.B."/>
            <person name="Schroeder S.G."/>
            <person name="Schwartz A.S."/>
            <person name="Skinner B.M."/>
            <person name="Talbot R."/>
            <person name="Tseng E."/>
            <person name="Tuggle C.K."/>
            <person name="Watson M."/>
            <person name="Smith T.P.L."/>
            <person name="Archibald A.L."/>
        </authorList>
    </citation>
    <scope>NUCLEOTIDE SEQUENCE [LARGE SCALE GENOMIC DNA]</scope>
    <source>
        <strain evidence="2">Duroc</strain>
    </source>
</reference>